<name>A0A9D2J6B2_9FIRM</name>
<feature type="domain" description="Peptidase S8/S53" evidence="7">
    <location>
        <begin position="133"/>
        <end position="241"/>
    </location>
</feature>
<dbReference type="EMBL" id="DXBR01000020">
    <property type="protein sequence ID" value="HIZ38645.1"/>
    <property type="molecule type" value="Genomic_DNA"/>
</dbReference>
<feature type="active site" description="Charge relay system" evidence="5 6">
    <location>
        <position position="536"/>
    </location>
</feature>
<sequence length="604" mass="66213">MGNMQYQQTGKTHCFNDAGKPGAEEAESGRAWACTNGTDVCVDAAIDESYQNYLIDYLLDGATFLENYPSLCLEPAGNNQAIVYIYQPGAFTGERPDINYNKVPRLYGLMTSRELEETGVIRVRRSPQLGLRGIGTLVGIIDTGIDLTSGMFRYEDGSTKVAAYWDQGDQEGQRPEGYSFGREWSREAIDGALTDNPRELPRDENGHGTFLAAIAAGREDEEADFSGAAPDSELVVVKLKRPKKYLLDFYSVRDDVWACQEDDVILAIRYVLGISTALQRPVSICIGIGTNLGGHSGNGSLERYISQNSLLPGVSFHIASGNEGISGHHFRGNVPAGEEYETVEFNVAEGENGFIMELWGDAPVTFSVGLISPGGETVERIQLKLNEFRSIRFFPENTVLQIRSFVGETVGGEQVIRMNFRSPAAGLWRLRVYAEGQGNRTFNLWMPITNFLKEDTFFVSPEATDTLTSPGDAIYGITYVPYDAASQSLYVRASQGYTRDGRVKPDLAAPGVDVHIPSPAAASGDGRREISRSGSSVAAAFGAGIGALMQEWAIVQGNDLSLNGQNMRFYLIQGADRPGAYDYPNREWGYGMVNIYDAFLSMRR</sequence>
<keyword evidence="2 6" id="KW-0645">Protease</keyword>
<feature type="active site" description="Charge relay system" evidence="5 6">
    <location>
        <position position="142"/>
    </location>
</feature>
<evidence type="ECO:0000256" key="1">
    <source>
        <dbReference type="ARBA" id="ARBA00011073"/>
    </source>
</evidence>
<feature type="domain" description="Peptidase S8/S53" evidence="7">
    <location>
        <begin position="438"/>
        <end position="591"/>
    </location>
</feature>
<dbReference type="InterPro" id="IPR015500">
    <property type="entry name" value="Peptidase_S8_subtilisin-rel"/>
</dbReference>
<dbReference type="PIRSF" id="PIRSF037894">
    <property type="entry name" value="Subtilisin_rel_CspABC"/>
    <property type="match status" value="1"/>
</dbReference>
<dbReference type="PANTHER" id="PTHR43806">
    <property type="entry name" value="PEPTIDASE S8"/>
    <property type="match status" value="1"/>
</dbReference>
<dbReference type="InterPro" id="IPR036852">
    <property type="entry name" value="Peptidase_S8/S53_dom_sf"/>
</dbReference>
<dbReference type="Gene3D" id="3.40.50.200">
    <property type="entry name" value="Peptidase S8/S53 domain"/>
    <property type="match status" value="1"/>
</dbReference>
<reference evidence="8" key="2">
    <citation type="submission" date="2021-04" db="EMBL/GenBank/DDBJ databases">
        <authorList>
            <person name="Gilroy R."/>
        </authorList>
    </citation>
    <scope>NUCLEOTIDE SEQUENCE</scope>
    <source>
        <strain evidence="8">CHK179-28034</strain>
    </source>
</reference>
<keyword evidence="4 6" id="KW-0720">Serine protease</keyword>
<reference evidence="8" key="1">
    <citation type="journal article" date="2021" name="PeerJ">
        <title>Extensive microbial diversity within the chicken gut microbiome revealed by metagenomics and culture.</title>
        <authorList>
            <person name="Gilroy R."/>
            <person name="Ravi A."/>
            <person name="Getino M."/>
            <person name="Pursley I."/>
            <person name="Horton D.L."/>
            <person name="Alikhan N.F."/>
            <person name="Baker D."/>
            <person name="Gharbi K."/>
            <person name="Hall N."/>
            <person name="Watson M."/>
            <person name="Adriaenssens E.M."/>
            <person name="Foster-Nyarko E."/>
            <person name="Jarju S."/>
            <person name="Secka A."/>
            <person name="Antonio M."/>
            <person name="Oren A."/>
            <person name="Chaudhuri R.R."/>
            <person name="La Ragione R."/>
            <person name="Hildebrand F."/>
            <person name="Pallen M.J."/>
        </authorList>
    </citation>
    <scope>NUCLEOTIDE SEQUENCE</scope>
    <source>
        <strain evidence="8">CHK179-28034</strain>
    </source>
</reference>
<dbReference type="InterPro" id="IPR050131">
    <property type="entry name" value="Peptidase_S8_subtilisin-like"/>
</dbReference>
<evidence type="ECO:0000259" key="7">
    <source>
        <dbReference type="Pfam" id="PF00082"/>
    </source>
</evidence>
<evidence type="ECO:0000256" key="2">
    <source>
        <dbReference type="ARBA" id="ARBA00022670"/>
    </source>
</evidence>
<organism evidence="8 9">
    <name type="scientific">Candidatus Anaerobutyricum stercoris</name>
    <dbReference type="NCBI Taxonomy" id="2838457"/>
    <lineage>
        <taxon>Bacteria</taxon>
        <taxon>Bacillati</taxon>
        <taxon>Bacillota</taxon>
        <taxon>Clostridia</taxon>
        <taxon>Lachnospirales</taxon>
        <taxon>Lachnospiraceae</taxon>
        <taxon>Anaerobutyricum</taxon>
    </lineage>
</organism>
<evidence type="ECO:0000313" key="8">
    <source>
        <dbReference type="EMBL" id="HIZ38645.1"/>
    </source>
</evidence>
<feature type="active site" description="Charge relay system" evidence="5 6">
    <location>
        <position position="207"/>
    </location>
</feature>
<evidence type="ECO:0000256" key="6">
    <source>
        <dbReference type="PROSITE-ProRule" id="PRU01240"/>
    </source>
</evidence>
<keyword evidence="3 6" id="KW-0378">Hydrolase</keyword>
<dbReference type="InterPro" id="IPR000209">
    <property type="entry name" value="Peptidase_S8/S53_dom"/>
</dbReference>
<dbReference type="SUPFAM" id="SSF52743">
    <property type="entry name" value="Subtilisin-like"/>
    <property type="match status" value="1"/>
</dbReference>
<dbReference type="CDD" id="cd07478">
    <property type="entry name" value="Peptidases_S8_CspA-like"/>
    <property type="match status" value="1"/>
</dbReference>
<evidence type="ECO:0000313" key="9">
    <source>
        <dbReference type="Proteomes" id="UP000824049"/>
    </source>
</evidence>
<accession>A0A9D2J6B2</accession>
<dbReference type="GO" id="GO:0004252">
    <property type="term" value="F:serine-type endopeptidase activity"/>
    <property type="evidence" value="ECO:0007669"/>
    <property type="project" value="UniProtKB-UniRule"/>
</dbReference>
<comment type="similarity">
    <text evidence="1 6">Belongs to the peptidase S8 family.</text>
</comment>
<dbReference type="Gene3D" id="2.60.120.1290">
    <property type="match status" value="1"/>
</dbReference>
<dbReference type="PROSITE" id="PS51892">
    <property type="entry name" value="SUBTILASE"/>
    <property type="match status" value="1"/>
</dbReference>
<dbReference type="GO" id="GO:0006508">
    <property type="term" value="P:proteolysis"/>
    <property type="evidence" value="ECO:0007669"/>
    <property type="project" value="UniProtKB-KW"/>
</dbReference>
<evidence type="ECO:0000256" key="3">
    <source>
        <dbReference type="ARBA" id="ARBA00022801"/>
    </source>
</evidence>
<gene>
    <name evidence="8" type="ORF">H9968_01785</name>
</gene>
<evidence type="ECO:0000256" key="4">
    <source>
        <dbReference type="ARBA" id="ARBA00022825"/>
    </source>
</evidence>
<evidence type="ECO:0000256" key="5">
    <source>
        <dbReference type="PIRSR" id="PIRSR615500-1"/>
    </source>
</evidence>
<dbReference type="InterPro" id="IPR017310">
    <property type="entry name" value="Pept_S8A_subtilisin_clostridia"/>
</dbReference>
<proteinExistence type="inferred from homology"/>
<dbReference type="PANTHER" id="PTHR43806:SF11">
    <property type="entry name" value="CEREVISIN-RELATED"/>
    <property type="match status" value="1"/>
</dbReference>
<comment type="caution">
    <text evidence="8">The sequence shown here is derived from an EMBL/GenBank/DDBJ whole genome shotgun (WGS) entry which is preliminary data.</text>
</comment>
<dbReference type="InterPro" id="IPR034045">
    <property type="entry name" value="Pep_S8_CspA-like"/>
</dbReference>
<protein>
    <submittedName>
        <fullName evidence="8">S8 family peptidase</fullName>
    </submittedName>
</protein>
<dbReference type="Pfam" id="PF00082">
    <property type="entry name" value="Peptidase_S8"/>
    <property type="match status" value="2"/>
</dbReference>
<dbReference type="Proteomes" id="UP000824049">
    <property type="component" value="Unassembled WGS sequence"/>
</dbReference>
<dbReference type="AlphaFoldDB" id="A0A9D2J6B2"/>
<dbReference type="PRINTS" id="PR00723">
    <property type="entry name" value="SUBTILISIN"/>
</dbReference>